<dbReference type="PATRIC" id="fig|43658.6.peg.1631"/>
<dbReference type="EMBL" id="LFZX01000032">
    <property type="protein sequence ID" value="KNC68185.1"/>
    <property type="molecule type" value="Genomic_DNA"/>
</dbReference>
<evidence type="ECO:0000256" key="1">
    <source>
        <dbReference type="SAM" id="SignalP"/>
    </source>
</evidence>
<evidence type="ECO:0000313" key="3">
    <source>
        <dbReference type="Proteomes" id="UP000036850"/>
    </source>
</evidence>
<accession>A0A0L0EUY6</accession>
<comment type="caution">
    <text evidence="2">The sequence shown here is derived from an EMBL/GenBank/DDBJ whole genome shotgun (WGS) entry which is preliminary data.</text>
</comment>
<dbReference type="OrthoDB" id="6309640at2"/>
<keyword evidence="1" id="KW-0732">Signal</keyword>
<proteinExistence type="predicted"/>
<dbReference type="Proteomes" id="UP000036850">
    <property type="component" value="Unassembled WGS sequence"/>
</dbReference>
<name>A0A0L0EUY6_9GAMM</name>
<gene>
    <name evidence="2" type="ORF">AC626_06350</name>
</gene>
<sequence length="311" mass="34323">MKNLLILILFGALSSPSFAVDVSKIEEGPVGGLVPISLGGITIPLILVYEHNLPPAPQDDGSLGSTDSDDDGIRDDIEHYIARQYPLDQEKRGYLYHVAAYTRKIVTAPSSPAMDNIRAGVMLPHQVIYSYVESQKATNCLDTEGRTQINRVAAMNMDSRERLTAYLKNVNKFRKVIKSADDSTTCVLKNNEALKSDHTGFHALSIIDRHGYVTDGYGTTAVNKTGKFGLGINAPKRFSVSNKGGSDGALRLQVWQGGQQIKNQVIHKGQNYSFTLIHDMDYVNKEGYLEYKIDKVDGETVLFSLRIEPSI</sequence>
<dbReference type="AlphaFoldDB" id="A0A0L0EUY6"/>
<organism evidence="2 3">
    <name type="scientific">Pseudoalteromonas rubra</name>
    <dbReference type="NCBI Taxonomy" id="43658"/>
    <lineage>
        <taxon>Bacteria</taxon>
        <taxon>Pseudomonadati</taxon>
        <taxon>Pseudomonadota</taxon>
        <taxon>Gammaproteobacteria</taxon>
        <taxon>Alteromonadales</taxon>
        <taxon>Pseudoalteromonadaceae</taxon>
        <taxon>Pseudoalteromonas</taxon>
    </lineage>
</organism>
<feature type="signal peptide" evidence="1">
    <location>
        <begin position="1"/>
        <end position="19"/>
    </location>
</feature>
<feature type="chain" id="PRO_5005538374" evidence="1">
    <location>
        <begin position="20"/>
        <end position="311"/>
    </location>
</feature>
<reference evidence="3" key="1">
    <citation type="submission" date="2015-07" db="EMBL/GenBank/DDBJ databases">
        <title>Draft genome sequence of a Pseudoalteromonas rubra strain, OCN096, isolated from Kaneohe Bay, Oahu, Hawaii.</title>
        <authorList>
            <person name="Beurmann S."/>
            <person name="Ushijima B."/>
            <person name="Belcaid M."/>
            <person name="Callahan S.M."/>
            <person name="Aeby G.S."/>
        </authorList>
    </citation>
    <scope>NUCLEOTIDE SEQUENCE [LARGE SCALE GENOMIC DNA]</scope>
    <source>
        <strain evidence="3">OCN096</strain>
    </source>
</reference>
<evidence type="ECO:0000313" key="2">
    <source>
        <dbReference type="EMBL" id="KNC68185.1"/>
    </source>
</evidence>
<protein>
    <submittedName>
        <fullName evidence="2">Uncharacterized protein</fullName>
    </submittedName>
</protein>